<evidence type="ECO:0000256" key="1">
    <source>
        <dbReference type="SAM" id="SignalP"/>
    </source>
</evidence>
<reference evidence="2 3" key="1">
    <citation type="submission" date="2020-04" db="EMBL/GenBank/DDBJ databases">
        <authorList>
            <person name="De Canck E."/>
        </authorList>
    </citation>
    <scope>NUCLEOTIDE SEQUENCE [LARGE SCALE GENOMIC DNA]</scope>
    <source>
        <strain evidence="2 3">LMG 29542</strain>
    </source>
</reference>
<gene>
    <name evidence="2" type="ORF">LMG29542_01636</name>
</gene>
<keyword evidence="3" id="KW-1185">Reference proteome</keyword>
<sequence>MKSLIKAVAIAAVLAAPIVSFAQSNQSPVTRAQVRAELVQLEKAGYNPAMSNDATYPADIQAAERRVQAENAAQGVAQQATADTGYGAVAGGTSQAGAPVQIDRSQSVYFGH</sequence>
<dbReference type="EMBL" id="CADIKH010000006">
    <property type="protein sequence ID" value="CAB3751996.1"/>
    <property type="molecule type" value="Genomic_DNA"/>
</dbReference>
<protein>
    <recommendedName>
        <fullName evidence="4">DUF4148 domain-containing protein</fullName>
    </recommendedName>
</protein>
<feature type="chain" id="PRO_5027014806" description="DUF4148 domain-containing protein" evidence="1">
    <location>
        <begin position="23"/>
        <end position="112"/>
    </location>
</feature>
<evidence type="ECO:0000313" key="3">
    <source>
        <dbReference type="Proteomes" id="UP000494363"/>
    </source>
</evidence>
<evidence type="ECO:0008006" key="4">
    <source>
        <dbReference type="Google" id="ProtNLM"/>
    </source>
</evidence>
<dbReference type="InterPro" id="IPR025421">
    <property type="entry name" value="DUF4148"/>
</dbReference>
<dbReference type="Proteomes" id="UP000494363">
    <property type="component" value="Unassembled WGS sequence"/>
</dbReference>
<proteinExistence type="predicted"/>
<feature type="signal peptide" evidence="1">
    <location>
        <begin position="1"/>
        <end position="22"/>
    </location>
</feature>
<organism evidence="2 3">
    <name type="scientific">Paraburkholderia humisilvae</name>
    <dbReference type="NCBI Taxonomy" id="627669"/>
    <lineage>
        <taxon>Bacteria</taxon>
        <taxon>Pseudomonadati</taxon>
        <taxon>Pseudomonadota</taxon>
        <taxon>Betaproteobacteria</taxon>
        <taxon>Burkholderiales</taxon>
        <taxon>Burkholderiaceae</taxon>
        <taxon>Paraburkholderia</taxon>
    </lineage>
</organism>
<name>A0A6J5DGI8_9BURK</name>
<evidence type="ECO:0000313" key="2">
    <source>
        <dbReference type="EMBL" id="CAB3751996.1"/>
    </source>
</evidence>
<dbReference type="Pfam" id="PF13663">
    <property type="entry name" value="DUF4148"/>
    <property type="match status" value="1"/>
</dbReference>
<dbReference type="RefSeq" id="WP_175225950.1">
    <property type="nucleotide sequence ID" value="NZ_CADIKH010000006.1"/>
</dbReference>
<keyword evidence="1" id="KW-0732">Signal</keyword>
<accession>A0A6J5DGI8</accession>
<dbReference type="AlphaFoldDB" id="A0A6J5DGI8"/>